<dbReference type="Pfam" id="PF13845">
    <property type="entry name" value="Septum_form"/>
    <property type="match status" value="1"/>
</dbReference>
<feature type="region of interest" description="Disordered" evidence="1">
    <location>
        <begin position="384"/>
        <end position="414"/>
    </location>
</feature>
<evidence type="ECO:0000313" key="6">
    <source>
        <dbReference type="Proteomes" id="UP001553148"/>
    </source>
</evidence>
<evidence type="ECO:0000259" key="3">
    <source>
        <dbReference type="Pfam" id="PF13828"/>
    </source>
</evidence>
<evidence type="ECO:0000256" key="1">
    <source>
        <dbReference type="SAM" id="MobiDB-lite"/>
    </source>
</evidence>
<gene>
    <name evidence="5" type="ORF">AB0470_12215</name>
</gene>
<sequence>MSIPPPPGPPQPPSTPGPHGMPSQDPHQAQGPYQAPGPYQMPGPYGSPYQPWGQGYSPFNRPAPVNGLAIAALVLGLLCFVPAVGLVLGVLALVQIRRKGERGKGMAIAGSVLSSVGLALWVLVLATGGAGDFWEGFKEGARGSANANLTKGQCIDMPGGLAEKDVFDVDEVPCSGRHDGEVFHTFEMGDGSTYPGESAVDDAAEYACYPHVNDYVMDSWAMTDDIDVYYIGPTADTWDFGDRLVACILGHTDEGKTLTGSLRSDATTLDGDQLAFLKAGNAVDDVLTEEPEAFPEDDLKVNQDWAGDVRDSLATQIAALRGHTWPAGAQAPVDAYLKDLESARAEWTKAASAADSDTFYVHYGNGWDHLEADSAVDARRALRLATTPPDDSAGDSGDGDGSGDTGSTGGGLDV</sequence>
<reference evidence="5 6" key="1">
    <citation type="submission" date="2024-06" db="EMBL/GenBank/DDBJ databases">
        <title>The Natural Products Discovery Center: Release of the First 8490 Sequenced Strains for Exploring Actinobacteria Biosynthetic Diversity.</title>
        <authorList>
            <person name="Kalkreuter E."/>
            <person name="Kautsar S.A."/>
            <person name="Yang D."/>
            <person name="Bader C.D."/>
            <person name="Teijaro C.N."/>
            <person name="Fluegel L."/>
            <person name="Davis C.M."/>
            <person name="Simpson J.R."/>
            <person name="Lauterbach L."/>
            <person name="Steele A.D."/>
            <person name="Gui C."/>
            <person name="Meng S."/>
            <person name="Li G."/>
            <person name="Viehrig K."/>
            <person name="Ye F."/>
            <person name="Su P."/>
            <person name="Kiefer A.F."/>
            <person name="Nichols A."/>
            <person name="Cepeda A.J."/>
            <person name="Yan W."/>
            <person name="Fan B."/>
            <person name="Jiang Y."/>
            <person name="Adhikari A."/>
            <person name="Zheng C.-J."/>
            <person name="Schuster L."/>
            <person name="Cowan T.M."/>
            <person name="Smanski M.J."/>
            <person name="Chevrette M.G."/>
            <person name="De Carvalho L.P.S."/>
            <person name="Shen B."/>
        </authorList>
    </citation>
    <scope>NUCLEOTIDE SEQUENCE [LARGE SCALE GENOMIC DNA]</scope>
    <source>
        <strain evidence="5 6">NPDC052360</strain>
    </source>
</reference>
<dbReference type="RefSeq" id="WP_366504483.1">
    <property type="nucleotide sequence ID" value="NZ_JBFAUJ010000004.1"/>
</dbReference>
<evidence type="ECO:0000259" key="4">
    <source>
        <dbReference type="Pfam" id="PF13845"/>
    </source>
</evidence>
<proteinExistence type="predicted"/>
<evidence type="ECO:0000256" key="2">
    <source>
        <dbReference type="SAM" id="Phobius"/>
    </source>
</evidence>
<dbReference type="InterPro" id="IPR026004">
    <property type="entry name" value="Septum_form"/>
</dbReference>
<feature type="transmembrane region" description="Helical" evidence="2">
    <location>
        <begin position="68"/>
        <end position="94"/>
    </location>
</feature>
<dbReference type="EMBL" id="JBFAUJ010000004">
    <property type="protein sequence ID" value="MEV8460299.1"/>
    <property type="molecule type" value="Genomic_DNA"/>
</dbReference>
<dbReference type="InterPro" id="IPR025241">
    <property type="entry name" value="DUF4190"/>
</dbReference>
<name>A0ABV3KLW6_STRGS</name>
<feature type="transmembrane region" description="Helical" evidence="2">
    <location>
        <begin position="106"/>
        <end position="126"/>
    </location>
</feature>
<feature type="region of interest" description="Disordered" evidence="1">
    <location>
        <begin position="1"/>
        <end position="40"/>
    </location>
</feature>
<comment type="caution">
    <text evidence="5">The sequence shown here is derived from an EMBL/GenBank/DDBJ whole genome shotgun (WGS) entry which is preliminary data.</text>
</comment>
<keyword evidence="2" id="KW-0472">Membrane</keyword>
<feature type="compositionally biased region" description="Gly residues" evidence="1">
    <location>
        <begin position="399"/>
        <end position="414"/>
    </location>
</feature>
<keyword evidence="2" id="KW-0812">Transmembrane</keyword>
<feature type="domain" description="Septum formation-related" evidence="4">
    <location>
        <begin position="152"/>
        <end position="258"/>
    </location>
</feature>
<accession>A0ABV3KLW6</accession>
<dbReference type="Pfam" id="PF13828">
    <property type="entry name" value="DUF4190"/>
    <property type="match status" value="1"/>
</dbReference>
<evidence type="ECO:0000313" key="5">
    <source>
        <dbReference type="EMBL" id="MEV8460299.1"/>
    </source>
</evidence>
<keyword evidence="2" id="KW-1133">Transmembrane helix</keyword>
<dbReference type="Proteomes" id="UP001553148">
    <property type="component" value="Unassembled WGS sequence"/>
</dbReference>
<protein>
    <submittedName>
        <fullName evidence="5">DUF4190 domain-containing protein</fullName>
    </submittedName>
</protein>
<keyword evidence="6" id="KW-1185">Reference proteome</keyword>
<organism evidence="5 6">
    <name type="scientific">Streptomyces griseosporeus</name>
    <dbReference type="NCBI Taxonomy" id="1910"/>
    <lineage>
        <taxon>Bacteria</taxon>
        <taxon>Bacillati</taxon>
        <taxon>Actinomycetota</taxon>
        <taxon>Actinomycetes</taxon>
        <taxon>Kitasatosporales</taxon>
        <taxon>Streptomycetaceae</taxon>
        <taxon>Streptomyces</taxon>
    </lineage>
</organism>
<feature type="domain" description="DUF4190" evidence="3">
    <location>
        <begin position="68"/>
        <end position="124"/>
    </location>
</feature>
<feature type="compositionally biased region" description="Pro residues" evidence="1">
    <location>
        <begin position="1"/>
        <end position="16"/>
    </location>
</feature>